<comment type="caution">
    <text evidence="6">The sequence shown here is derived from an EMBL/GenBank/DDBJ whole genome shotgun (WGS) entry which is preliminary data.</text>
</comment>
<proteinExistence type="predicted"/>
<evidence type="ECO:0000313" key="6">
    <source>
        <dbReference type="EMBL" id="EDM86908.1"/>
    </source>
</evidence>
<dbReference type="SUPFAM" id="SSF55816">
    <property type="entry name" value="5'-nucleotidase (syn. UDP-sugar hydrolase), C-terminal domain"/>
    <property type="match status" value="1"/>
</dbReference>
<accession>A5ZU81</accession>
<dbReference type="Proteomes" id="UP000006002">
    <property type="component" value="Unassembled WGS sequence"/>
</dbReference>
<keyword evidence="1" id="KW-1003">Cell membrane</keyword>
<dbReference type="InterPro" id="IPR036907">
    <property type="entry name" value="5'-Nucleotdase_C_sf"/>
</dbReference>
<keyword evidence="2" id="KW-0732">Signal</keyword>
<evidence type="ECO:0000256" key="4">
    <source>
        <dbReference type="ARBA" id="ARBA00023139"/>
    </source>
</evidence>
<dbReference type="PANTHER" id="PTHR43649">
    <property type="entry name" value="ARABINOSE-BINDING PROTEIN-RELATED"/>
    <property type="match status" value="1"/>
</dbReference>
<keyword evidence="5" id="KW-0449">Lipoprotein</keyword>
<dbReference type="PANTHER" id="PTHR43649:SF33">
    <property type="entry name" value="POLYGALACTURONAN_RHAMNOGALACTURONAN-BINDING PROTEIN YTCQ"/>
    <property type="match status" value="1"/>
</dbReference>
<dbReference type="EMBL" id="AAVO02000011">
    <property type="protein sequence ID" value="EDM86908.1"/>
    <property type="molecule type" value="Genomic_DNA"/>
</dbReference>
<evidence type="ECO:0000256" key="5">
    <source>
        <dbReference type="ARBA" id="ARBA00023288"/>
    </source>
</evidence>
<keyword evidence="4" id="KW-0564">Palmitate</keyword>
<reference evidence="6 7" key="2">
    <citation type="submission" date="2007-04" db="EMBL/GenBank/DDBJ databases">
        <title>Draft genome sequence of Ruminococcus obeum (ATCC 29174).</title>
        <authorList>
            <person name="Sudarsanam P."/>
            <person name="Ley R."/>
            <person name="Guruge J."/>
            <person name="Turnbaugh P.J."/>
            <person name="Mahowald M."/>
            <person name="Liep D."/>
            <person name="Gordon J."/>
        </authorList>
    </citation>
    <scope>NUCLEOTIDE SEQUENCE [LARGE SCALE GENOMIC DNA]</scope>
    <source>
        <strain evidence="6 7">ATCC 29174</strain>
    </source>
</reference>
<evidence type="ECO:0000256" key="2">
    <source>
        <dbReference type="ARBA" id="ARBA00022729"/>
    </source>
</evidence>
<evidence type="ECO:0000313" key="7">
    <source>
        <dbReference type="Proteomes" id="UP000006002"/>
    </source>
</evidence>
<reference evidence="6 7" key="1">
    <citation type="submission" date="2007-03" db="EMBL/GenBank/DDBJ databases">
        <authorList>
            <person name="Fulton L."/>
            <person name="Clifton S."/>
            <person name="Fulton B."/>
            <person name="Xu J."/>
            <person name="Minx P."/>
            <person name="Pepin K.H."/>
            <person name="Johnson M."/>
            <person name="Thiruvilangam P."/>
            <person name="Bhonagiri V."/>
            <person name="Nash W.E."/>
            <person name="Mardis E.R."/>
            <person name="Wilson R.K."/>
        </authorList>
    </citation>
    <scope>NUCLEOTIDE SEQUENCE [LARGE SCALE GENOMIC DNA]</scope>
    <source>
        <strain evidence="6 7">ATCC 29174</strain>
    </source>
</reference>
<dbReference type="GO" id="GO:0016787">
    <property type="term" value="F:hydrolase activity"/>
    <property type="evidence" value="ECO:0007669"/>
    <property type="project" value="InterPro"/>
</dbReference>
<name>A5ZU81_9FIRM</name>
<organism evidence="6 7">
    <name type="scientific">Blautia obeum ATCC 29174</name>
    <dbReference type="NCBI Taxonomy" id="411459"/>
    <lineage>
        <taxon>Bacteria</taxon>
        <taxon>Bacillati</taxon>
        <taxon>Bacillota</taxon>
        <taxon>Clostridia</taxon>
        <taxon>Lachnospirales</taxon>
        <taxon>Lachnospiraceae</taxon>
        <taxon>Blautia</taxon>
    </lineage>
</organism>
<dbReference type="Pfam" id="PF01547">
    <property type="entry name" value="SBP_bac_1"/>
    <property type="match status" value="1"/>
</dbReference>
<sequence length="626" mass="70953">MILSGKNEENKSMKKAKRCLTAVVSGVLVASAVLSGCGQSKKEVSKNDDHLTVYLWENRLMKNIAPYIHEQFSDQDIEFIIGNNDTDLYSYFKEHDELPDIITVRRFSGTDAQDLQPYLMDFASYDVVSKYYSYALQYYKNAEDEIQWLPICGIPQTIIANKTLFDQYGIKIPENYEEYVQACQQFYDNGIKPYSMDLGEDWSNNEIIQAAAIGEFTSLDGIEWRNGAETASDEVKFDDALWKRIFSETSQFLKDSHFGKEDINIDVDTGIQMFVEGKSAMFHGHPTVMQQLQKQMDADLIRIPYFSQTSDESYVYMTPSLNIAFNKNLEKDREKLDTALDVLDCMISEKGQKLIADGSGVISLNTDVPTMMQDVPGLEEEINNNAVYIRYSAQKSFDASLEAVHGLLSGEMDETQAYDTFRSVMNRKDPEEKATVNFENEYSISLNDRNGRDAASSILTTIREENDAQLALAPYYYFTSSMYKGECTSSRVGMMTAKSSDTALYVAKINGKQVCELVKNYLADADENFYVTNKYELPIASGMKMIVNQEESGCSLKDLTVNDKKIDKEKEYSILLTDTTMSVLKKINPKCEIEQLKETTLSSAWIEAMSKGQQPSAPEDYIEVEQ</sequence>
<evidence type="ECO:0000256" key="3">
    <source>
        <dbReference type="ARBA" id="ARBA00023136"/>
    </source>
</evidence>
<gene>
    <name evidence="6" type="ORF">RUMOBE_02564</name>
</gene>
<dbReference type="Gene3D" id="3.90.780.10">
    <property type="entry name" value="5'-Nucleotidase, C-terminal domain"/>
    <property type="match status" value="1"/>
</dbReference>
<dbReference type="SUPFAM" id="SSF53850">
    <property type="entry name" value="Periplasmic binding protein-like II"/>
    <property type="match status" value="1"/>
</dbReference>
<dbReference type="InterPro" id="IPR006059">
    <property type="entry name" value="SBP"/>
</dbReference>
<dbReference type="eggNOG" id="COG1653">
    <property type="taxonomic scope" value="Bacteria"/>
</dbReference>
<evidence type="ECO:0000256" key="1">
    <source>
        <dbReference type="ARBA" id="ARBA00022475"/>
    </source>
</evidence>
<dbReference type="AlphaFoldDB" id="A5ZU81"/>
<dbReference type="HOGENOM" id="CLU_448150_0_0_9"/>
<dbReference type="InterPro" id="IPR050490">
    <property type="entry name" value="Bact_solute-bd_prot1"/>
</dbReference>
<protein>
    <submittedName>
        <fullName evidence="6">ABC transporter, solute-binding protein</fullName>
    </submittedName>
</protein>
<keyword evidence="3" id="KW-0472">Membrane</keyword>
<dbReference type="Gene3D" id="3.40.190.10">
    <property type="entry name" value="Periplasmic binding protein-like II"/>
    <property type="match status" value="2"/>
</dbReference>
<dbReference type="GO" id="GO:0009166">
    <property type="term" value="P:nucleotide catabolic process"/>
    <property type="evidence" value="ECO:0007669"/>
    <property type="project" value="InterPro"/>
</dbReference>